<sequence>MCNSFNFSIKPNVYRIFLDKPYCPFFSTNNQHISKLSYQNLVFLINPLYVYPYFASLSSSYLMVHIFL</sequence>
<protein>
    <submittedName>
        <fullName evidence="2">Uncharacterized protein</fullName>
    </submittedName>
</protein>
<feature type="transmembrane region" description="Helical" evidence="1">
    <location>
        <begin position="48"/>
        <end position="67"/>
    </location>
</feature>
<organism evidence="2">
    <name type="scientific">Rhizophora mucronata</name>
    <name type="common">Asiatic mangrove</name>
    <dbReference type="NCBI Taxonomy" id="61149"/>
    <lineage>
        <taxon>Eukaryota</taxon>
        <taxon>Viridiplantae</taxon>
        <taxon>Streptophyta</taxon>
        <taxon>Embryophyta</taxon>
        <taxon>Tracheophyta</taxon>
        <taxon>Spermatophyta</taxon>
        <taxon>Magnoliopsida</taxon>
        <taxon>eudicotyledons</taxon>
        <taxon>Gunneridae</taxon>
        <taxon>Pentapetalae</taxon>
        <taxon>rosids</taxon>
        <taxon>fabids</taxon>
        <taxon>Malpighiales</taxon>
        <taxon>Rhizophoraceae</taxon>
        <taxon>Rhizophora</taxon>
    </lineage>
</organism>
<name>A0A2P2PGD2_RHIMU</name>
<evidence type="ECO:0000313" key="2">
    <source>
        <dbReference type="EMBL" id="MBX53739.1"/>
    </source>
</evidence>
<keyword evidence="1" id="KW-0472">Membrane</keyword>
<evidence type="ECO:0000256" key="1">
    <source>
        <dbReference type="SAM" id="Phobius"/>
    </source>
</evidence>
<keyword evidence="1" id="KW-1133">Transmembrane helix</keyword>
<dbReference type="EMBL" id="GGEC01073255">
    <property type="protein sequence ID" value="MBX53739.1"/>
    <property type="molecule type" value="Transcribed_RNA"/>
</dbReference>
<reference evidence="2" key="1">
    <citation type="submission" date="2018-02" db="EMBL/GenBank/DDBJ databases">
        <title>Rhizophora mucronata_Transcriptome.</title>
        <authorList>
            <person name="Meera S.P."/>
            <person name="Sreeshan A."/>
            <person name="Augustine A."/>
        </authorList>
    </citation>
    <scope>NUCLEOTIDE SEQUENCE</scope>
    <source>
        <tissue evidence="2">Leaf</tissue>
    </source>
</reference>
<accession>A0A2P2PGD2</accession>
<keyword evidence="1" id="KW-0812">Transmembrane</keyword>
<proteinExistence type="predicted"/>
<dbReference type="AlphaFoldDB" id="A0A2P2PGD2"/>